<dbReference type="RefSeq" id="WP_070101573.1">
    <property type="nucleotide sequence ID" value="NZ_JAAIRQ010000039.1"/>
</dbReference>
<dbReference type="SMART" id="SM00487">
    <property type="entry name" value="DEXDc"/>
    <property type="match status" value="1"/>
</dbReference>
<feature type="domain" description="Helicase ATP-binding" evidence="19">
    <location>
        <begin position="36"/>
        <end position="205"/>
    </location>
</feature>
<dbReference type="InterPro" id="IPR006293">
    <property type="entry name" value="DNA_helicase_ATP-dep_RecQ_bac"/>
</dbReference>
<accession>A0A2N5P203</accession>
<dbReference type="PROSITE" id="PS51194">
    <property type="entry name" value="HELICASE_CTER"/>
    <property type="match status" value="1"/>
</dbReference>
<dbReference type="SMART" id="SM00956">
    <property type="entry name" value="RQC"/>
    <property type="match status" value="1"/>
</dbReference>
<dbReference type="PANTHER" id="PTHR13710">
    <property type="entry name" value="DNA HELICASE RECQ FAMILY MEMBER"/>
    <property type="match status" value="1"/>
</dbReference>
<dbReference type="InterPro" id="IPR011545">
    <property type="entry name" value="DEAD/DEAH_box_helicase_dom"/>
</dbReference>
<evidence type="ECO:0000256" key="9">
    <source>
        <dbReference type="ARBA" id="ARBA00022833"/>
    </source>
</evidence>
<dbReference type="FunFam" id="3.40.50.300:FF:000296">
    <property type="entry name" value="ATP-dependent DNA helicase RecQ"/>
    <property type="match status" value="1"/>
</dbReference>
<dbReference type="PANTHER" id="PTHR13710:SF105">
    <property type="entry name" value="ATP-DEPENDENT DNA HELICASE Q1"/>
    <property type="match status" value="1"/>
</dbReference>
<dbReference type="Proteomes" id="UP001296580">
    <property type="component" value="Unassembled WGS sequence"/>
</dbReference>
<dbReference type="Gene3D" id="1.10.150.80">
    <property type="entry name" value="HRDC domain"/>
    <property type="match status" value="1"/>
</dbReference>
<keyword evidence="17" id="KW-0175">Coiled coil</keyword>
<dbReference type="EMBL" id="JAQMLR010000025">
    <property type="protein sequence ID" value="MDB8740268.1"/>
    <property type="molecule type" value="Genomic_DNA"/>
</dbReference>
<evidence type="ECO:0000256" key="10">
    <source>
        <dbReference type="ARBA" id="ARBA00022840"/>
    </source>
</evidence>
<evidence type="ECO:0000313" key="25">
    <source>
        <dbReference type="EMBL" id="RHD00885.1"/>
    </source>
</evidence>
<dbReference type="InterPro" id="IPR002121">
    <property type="entry name" value="HRDC_dom"/>
</dbReference>
<dbReference type="EMBL" id="QRIA01000003">
    <property type="protein sequence ID" value="RHG21501.1"/>
    <property type="molecule type" value="Genomic_DNA"/>
</dbReference>
<comment type="cofactor">
    <cofactor evidence="2">
        <name>Zn(2+)</name>
        <dbReference type="ChEBI" id="CHEBI:29105"/>
    </cofactor>
</comment>
<reference evidence="23" key="2">
    <citation type="journal article" date="2020" name="Cell Host Microbe">
        <title>Functional and Genomic Variation between Human-Derived Isolates of Lachnospiraceae Reveals Inter- and Intra-Species Diversity.</title>
        <authorList>
            <person name="Sorbara M.T."/>
            <person name="Littmann E.R."/>
            <person name="Fontana E."/>
            <person name="Moody T.U."/>
            <person name="Kohout C.E."/>
            <person name="Gjonbalaj M."/>
            <person name="Eaton V."/>
            <person name="Seok R."/>
            <person name="Leiner I.M."/>
            <person name="Pamer E.G."/>
        </authorList>
    </citation>
    <scope>NUCLEOTIDE SEQUENCE</scope>
    <source>
        <strain evidence="24">MSK.15.32</strain>
        <strain evidence="23">MSK.22.53</strain>
    </source>
</reference>
<dbReference type="Proteomes" id="UP001296643">
    <property type="component" value="Unassembled WGS sequence"/>
</dbReference>
<evidence type="ECO:0000256" key="15">
    <source>
        <dbReference type="ARBA" id="ARBA00034617"/>
    </source>
</evidence>
<evidence type="ECO:0000256" key="11">
    <source>
        <dbReference type="ARBA" id="ARBA00023125"/>
    </source>
</evidence>
<dbReference type="AlphaFoldDB" id="A0A2N5P203"/>
<proteinExistence type="inferred from homology"/>
<evidence type="ECO:0000313" key="22">
    <source>
        <dbReference type="EMBL" id="MDE1203321.1"/>
    </source>
</evidence>
<evidence type="ECO:0000256" key="8">
    <source>
        <dbReference type="ARBA" id="ARBA00022806"/>
    </source>
</evidence>
<dbReference type="Pfam" id="PF00270">
    <property type="entry name" value="DEAD"/>
    <property type="match status" value="1"/>
</dbReference>
<comment type="cofactor">
    <cofactor evidence="1">
        <name>Mg(2+)</name>
        <dbReference type="ChEBI" id="CHEBI:18420"/>
    </cofactor>
</comment>
<evidence type="ECO:0000313" key="24">
    <source>
        <dbReference type="EMBL" id="NSI59697.1"/>
    </source>
</evidence>
<reference evidence="22" key="4">
    <citation type="submission" date="2022-12" db="EMBL/GenBank/DDBJ databases">
        <title>Genome of R. gnavus strain RSHDN_120.</title>
        <authorList>
            <person name="Abdugheni R."/>
        </authorList>
    </citation>
    <scope>NUCLEOTIDE SEQUENCE</scope>
    <source>
        <strain evidence="22">RSHDN_120</strain>
    </source>
</reference>
<sequence>MEFRKRGGLTVEGEKLQILKTYFGYDSFRPGQEEIIDQILAGRDALAIMPTGAGKSLCYQVPALMMRGITIVISPLISLMMDQVKALNEAGIHAAYINSSLTENQVAKALEFAKAGRYKIVYVAPERLETPRFLDFACHAEISMVTIDEAHCISQWGQDFRPSYVRIVSFIRQLPVRPIVTAFTATATKRVQTDIREVLKLQNPYVAVTGFDRENLYFEVQRTKEKKERIREYLEKHSDESGIIYCATRKNVDELYLFLESAGFSVGRYHAGMGNEARKSSQEDFIYDRIQVMIATNAFGMGIDKSNVRYVLHYNMPQSLENYYQEAGRAGRDSEPSECIIYYSPQDVVINQFLLESKENYGEYTAEEMQNIQVQDRERLQKMTTYCTTTGCLRNYILGYFGEQAKELCGNCSNCLEELEEMDATEAAADVIECVRESGQRFGVNMIAGTLLGENTAKIRNYRMNDNLCYGKQSKIGQERIKEIIQAMLERGYLCQTKDKYALLKLTDTSEELLQGTDPFVIAYRKAEVQKTSARRGVKGLGDLSEKAQHLFEELRKLRSELAKEKSIPPYMVASDKTLHDMCVKIPLTKEEMLTANGMGARKLEQYGEAFLYCIRDITNGDKAAYGAEETNYGASEIPLTERAKKGRKEAFHLTEEMEQQIAFVTETTISEFVASINALRDEKTMKRLTIKSITEELLAEGYLEQKFWNGYSRTFLTEKGEALGIRAEERESQNGNLYDVFLYGEKAQQYVVELLKRNTTAD</sequence>
<dbReference type="EMBL" id="JAAIRV010000040">
    <property type="protein sequence ID" value="NSI59697.1"/>
    <property type="molecule type" value="Genomic_DNA"/>
</dbReference>
<dbReference type="GO" id="GO:0005524">
    <property type="term" value="F:ATP binding"/>
    <property type="evidence" value="ECO:0007669"/>
    <property type="project" value="UniProtKB-KW"/>
</dbReference>
<dbReference type="GO" id="GO:0005737">
    <property type="term" value="C:cytoplasm"/>
    <property type="evidence" value="ECO:0007669"/>
    <property type="project" value="TreeGrafter"/>
</dbReference>
<evidence type="ECO:0000256" key="6">
    <source>
        <dbReference type="ARBA" id="ARBA00022763"/>
    </source>
</evidence>
<dbReference type="CDD" id="cd17920">
    <property type="entry name" value="DEXHc_RecQ"/>
    <property type="match status" value="1"/>
</dbReference>
<dbReference type="SUPFAM" id="SSF46785">
    <property type="entry name" value="Winged helix' DNA-binding domain"/>
    <property type="match status" value="1"/>
</dbReference>
<evidence type="ECO:0000256" key="13">
    <source>
        <dbReference type="ARBA" id="ARBA00023204"/>
    </source>
</evidence>
<reference evidence="29 30" key="1">
    <citation type="submission" date="2018-08" db="EMBL/GenBank/DDBJ databases">
        <title>A genome reference for cultivated species of the human gut microbiota.</title>
        <authorList>
            <person name="Zou Y."/>
            <person name="Xue W."/>
            <person name="Luo G."/>
        </authorList>
    </citation>
    <scope>NUCLEOTIDE SEQUENCE [LARGE SCALE GENOMIC DNA]</scope>
    <source>
        <strain evidence="28 30">AM12-54</strain>
        <strain evidence="27 29">AM21-18</strain>
        <strain evidence="26 32">AM22-7AC</strain>
        <strain evidence="25 31">AM32-6</strain>
    </source>
</reference>
<evidence type="ECO:0000256" key="5">
    <source>
        <dbReference type="ARBA" id="ARBA00022741"/>
    </source>
</evidence>
<evidence type="ECO:0000313" key="21">
    <source>
        <dbReference type="EMBL" id="MDB8740268.1"/>
    </source>
</evidence>
<dbReference type="InterPro" id="IPR032284">
    <property type="entry name" value="RecQ_Zn-bd"/>
</dbReference>
<dbReference type="Pfam" id="PF00570">
    <property type="entry name" value="HRDC"/>
    <property type="match status" value="1"/>
</dbReference>
<dbReference type="GO" id="GO:0043590">
    <property type="term" value="C:bacterial nucleoid"/>
    <property type="evidence" value="ECO:0007669"/>
    <property type="project" value="TreeGrafter"/>
</dbReference>
<dbReference type="InterPro" id="IPR036388">
    <property type="entry name" value="WH-like_DNA-bd_sf"/>
</dbReference>
<comment type="catalytic activity">
    <reaction evidence="15">
        <text>Couples ATP hydrolysis with the unwinding of duplex DNA by translocating in the 3'-5' direction.</text>
        <dbReference type="EC" id="5.6.2.4"/>
    </reaction>
</comment>
<dbReference type="GO" id="GO:0009378">
    <property type="term" value="F:four-way junction helicase activity"/>
    <property type="evidence" value="ECO:0007669"/>
    <property type="project" value="TreeGrafter"/>
</dbReference>
<dbReference type="GO" id="GO:0006260">
    <property type="term" value="P:DNA replication"/>
    <property type="evidence" value="ECO:0007669"/>
    <property type="project" value="InterPro"/>
</dbReference>
<comment type="caution">
    <text evidence="26">The sequence shown here is derived from an EMBL/GenBank/DDBJ whole genome shotgun (WGS) entry which is preliminary data.</text>
</comment>
<evidence type="ECO:0000256" key="17">
    <source>
        <dbReference type="SAM" id="Coils"/>
    </source>
</evidence>
<dbReference type="EMBL" id="QSIR01000039">
    <property type="protein sequence ID" value="RHD00885.1"/>
    <property type="molecule type" value="Genomic_DNA"/>
</dbReference>
<evidence type="ECO:0000313" key="32">
    <source>
        <dbReference type="Proteomes" id="UP000285697"/>
    </source>
</evidence>
<keyword evidence="8 26" id="KW-0347">Helicase</keyword>
<keyword evidence="10" id="KW-0067">ATP-binding</keyword>
<dbReference type="SUPFAM" id="SSF52540">
    <property type="entry name" value="P-loop containing nucleoside triphosphate hydrolases"/>
    <property type="match status" value="1"/>
</dbReference>
<dbReference type="GO" id="GO:0030894">
    <property type="term" value="C:replisome"/>
    <property type="evidence" value="ECO:0007669"/>
    <property type="project" value="TreeGrafter"/>
</dbReference>
<dbReference type="EMBL" id="JAPZEG010000007">
    <property type="protein sequence ID" value="MDE1203321.1"/>
    <property type="molecule type" value="Genomic_DNA"/>
</dbReference>
<dbReference type="SUPFAM" id="SSF47819">
    <property type="entry name" value="HRDC-like"/>
    <property type="match status" value="1"/>
</dbReference>
<dbReference type="InterPro" id="IPR001650">
    <property type="entry name" value="Helicase_C-like"/>
</dbReference>
<dbReference type="Pfam" id="PF16124">
    <property type="entry name" value="RecQ_Zn_bind"/>
    <property type="match status" value="1"/>
</dbReference>
<dbReference type="Pfam" id="PF09382">
    <property type="entry name" value="RQC"/>
    <property type="match status" value="1"/>
</dbReference>
<dbReference type="GO" id="GO:0046872">
    <property type="term" value="F:metal ion binding"/>
    <property type="evidence" value="ECO:0007669"/>
    <property type="project" value="UniProtKB-KW"/>
</dbReference>
<gene>
    <name evidence="26" type="primary">recQ</name>
    <name evidence="28" type="ORF">DW142_08840</name>
    <name evidence="27" type="ORF">DW243_10385</name>
    <name evidence="26" type="ORF">DW270_03990</name>
    <name evidence="25" type="ORF">DW812_16595</name>
    <name evidence="23" type="ORF">G4958_09880</name>
    <name evidence="24" type="ORF">G4993_15050</name>
    <name evidence="22" type="ORF">O4N78_06990</name>
    <name evidence="21" type="ORF">PNU63_16065</name>
</gene>
<protein>
    <recommendedName>
        <fullName evidence="16">DNA helicase RecQ</fullName>
        <ecNumber evidence="16">5.6.2.4</ecNumber>
    </recommendedName>
</protein>
<dbReference type="PROSITE" id="PS50967">
    <property type="entry name" value="HRDC"/>
    <property type="match status" value="1"/>
</dbReference>
<dbReference type="SMART" id="SM00490">
    <property type="entry name" value="HELICc"/>
    <property type="match status" value="1"/>
</dbReference>
<dbReference type="InterPro" id="IPR044876">
    <property type="entry name" value="HRDC_dom_sf"/>
</dbReference>
<evidence type="ECO:0000313" key="28">
    <source>
        <dbReference type="EMBL" id="RHJ11613.1"/>
    </source>
</evidence>
<comment type="similarity">
    <text evidence="3">Belongs to the helicase family. RecQ subfamily.</text>
</comment>
<keyword evidence="4" id="KW-0479">Metal-binding</keyword>
<keyword evidence="5" id="KW-0547">Nucleotide-binding</keyword>
<evidence type="ECO:0000256" key="1">
    <source>
        <dbReference type="ARBA" id="ARBA00001946"/>
    </source>
</evidence>
<dbReference type="EMBL" id="QRIS01000016">
    <property type="protein sequence ID" value="RHG83463.1"/>
    <property type="molecule type" value="Genomic_DNA"/>
</dbReference>
<dbReference type="Proteomes" id="UP000284472">
    <property type="component" value="Unassembled WGS sequence"/>
</dbReference>
<evidence type="ECO:0000313" key="27">
    <source>
        <dbReference type="EMBL" id="RHG83463.1"/>
    </source>
</evidence>
<dbReference type="InterPro" id="IPR014001">
    <property type="entry name" value="Helicase_ATP-bd"/>
</dbReference>
<dbReference type="EC" id="5.6.2.4" evidence="16"/>
<dbReference type="InterPro" id="IPR027417">
    <property type="entry name" value="P-loop_NTPase"/>
</dbReference>
<feature type="domain" description="Helicase C-terminal" evidence="20">
    <location>
        <begin position="229"/>
        <end position="380"/>
    </location>
</feature>
<evidence type="ECO:0000256" key="7">
    <source>
        <dbReference type="ARBA" id="ARBA00022801"/>
    </source>
</evidence>
<evidence type="ECO:0000256" key="14">
    <source>
        <dbReference type="ARBA" id="ARBA00023235"/>
    </source>
</evidence>
<evidence type="ECO:0000259" key="20">
    <source>
        <dbReference type="PROSITE" id="PS51194"/>
    </source>
</evidence>
<feature type="coiled-coil region" evidence="17">
    <location>
        <begin position="541"/>
        <end position="568"/>
    </location>
</feature>
<dbReference type="GO" id="GO:0006310">
    <property type="term" value="P:DNA recombination"/>
    <property type="evidence" value="ECO:0007669"/>
    <property type="project" value="UniProtKB-UniRule"/>
</dbReference>
<dbReference type="InterPro" id="IPR004589">
    <property type="entry name" value="DNA_helicase_ATP-dep_RecQ"/>
</dbReference>
<evidence type="ECO:0000256" key="4">
    <source>
        <dbReference type="ARBA" id="ARBA00022723"/>
    </source>
</evidence>
<evidence type="ECO:0000313" key="26">
    <source>
        <dbReference type="EMBL" id="RHG21501.1"/>
    </source>
</evidence>
<evidence type="ECO:0000259" key="19">
    <source>
        <dbReference type="PROSITE" id="PS51192"/>
    </source>
</evidence>
<keyword evidence="6" id="KW-0227">DNA damage</keyword>
<reference evidence="21" key="5">
    <citation type="submission" date="2023-01" db="EMBL/GenBank/DDBJ databases">
        <title>Human gut microbiome strain richness.</title>
        <authorList>
            <person name="Chen-Liaw A."/>
        </authorList>
    </citation>
    <scope>NUCLEOTIDE SEQUENCE</scope>
    <source>
        <strain evidence="21">1001217st1_A9_1001217B_191108</strain>
    </source>
</reference>
<keyword evidence="7 26" id="KW-0378">Hydrolase</keyword>
<dbReference type="InterPro" id="IPR010997">
    <property type="entry name" value="HRDC-like_sf"/>
</dbReference>
<evidence type="ECO:0000313" key="30">
    <source>
        <dbReference type="Proteomes" id="UP000283992"/>
    </source>
</evidence>
<keyword evidence="12" id="KW-0233">DNA recombination</keyword>
<dbReference type="NCBIfam" id="TIGR01389">
    <property type="entry name" value="recQ"/>
    <property type="match status" value="1"/>
</dbReference>
<dbReference type="Proteomes" id="UP000285697">
    <property type="component" value="Unassembled WGS sequence"/>
</dbReference>
<dbReference type="GO" id="GO:0003677">
    <property type="term" value="F:DNA binding"/>
    <property type="evidence" value="ECO:0007669"/>
    <property type="project" value="UniProtKB-KW"/>
</dbReference>
<evidence type="ECO:0000313" key="31">
    <source>
        <dbReference type="Proteomes" id="UP000284472"/>
    </source>
</evidence>
<dbReference type="GO" id="GO:0043138">
    <property type="term" value="F:3'-5' DNA helicase activity"/>
    <property type="evidence" value="ECO:0007669"/>
    <property type="project" value="UniProtKB-EC"/>
</dbReference>
<dbReference type="NCBIfam" id="TIGR00614">
    <property type="entry name" value="recQ_fam"/>
    <property type="match status" value="1"/>
</dbReference>
<dbReference type="Proteomes" id="UP000283981">
    <property type="component" value="Unassembled WGS sequence"/>
</dbReference>
<dbReference type="Proteomes" id="UP000283992">
    <property type="component" value="Unassembled WGS sequence"/>
</dbReference>
<dbReference type="SMART" id="SM00341">
    <property type="entry name" value="HRDC"/>
    <property type="match status" value="1"/>
</dbReference>
<name>A0A2N5P203_MEDGN</name>
<dbReference type="Pfam" id="PF00271">
    <property type="entry name" value="Helicase_C"/>
    <property type="match status" value="1"/>
</dbReference>
<evidence type="ECO:0000256" key="12">
    <source>
        <dbReference type="ARBA" id="ARBA00023172"/>
    </source>
</evidence>
<reference evidence="23" key="3">
    <citation type="submission" date="2020-02" db="EMBL/GenBank/DDBJ databases">
        <authorList>
            <person name="Littmann E."/>
            <person name="Sorbara M."/>
        </authorList>
    </citation>
    <scope>NUCLEOTIDE SEQUENCE</scope>
    <source>
        <strain evidence="24">MSK.15.32</strain>
        <strain evidence="23">MSK.22.53</strain>
    </source>
</reference>
<evidence type="ECO:0000256" key="2">
    <source>
        <dbReference type="ARBA" id="ARBA00001947"/>
    </source>
</evidence>
<dbReference type="GO" id="GO:0009432">
    <property type="term" value="P:SOS response"/>
    <property type="evidence" value="ECO:0007669"/>
    <property type="project" value="UniProtKB-UniRule"/>
</dbReference>
<keyword evidence="11" id="KW-0238">DNA-binding</keyword>
<dbReference type="EMBL" id="JAAIRM010000015">
    <property type="protein sequence ID" value="NSI19655.1"/>
    <property type="molecule type" value="Genomic_DNA"/>
</dbReference>
<dbReference type="CDD" id="cd18794">
    <property type="entry name" value="SF2_C_RecQ"/>
    <property type="match status" value="1"/>
</dbReference>
<dbReference type="Gene3D" id="3.40.50.300">
    <property type="entry name" value="P-loop containing nucleotide triphosphate hydrolases"/>
    <property type="match status" value="2"/>
</dbReference>
<evidence type="ECO:0000259" key="18">
    <source>
        <dbReference type="PROSITE" id="PS50967"/>
    </source>
</evidence>
<evidence type="ECO:0000256" key="3">
    <source>
        <dbReference type="ARBA" id="ARBA00005446"/>
    </source>
</evidence>
<feature type="domain" description="HRDC" evidence="18">
    <location>
        <begin position="545"/>
        <end position="625"/>
    </location>
</feature>
<keyword evidence="14" id="KW-0413">Isomerase</keyword>
<dbReference type="GO" id="GO:0006281">
    <property type="term" value="P:DNA repair"/>
    <property type="evidence" value="ECO:0007669"/>
    <property type="project" value="UniProtKB-KW"/>
</dbReference>
<organism evidence="26 32">
    <name type="scientific">Mediterraneibacter gnavus</name>
    <name type="common">Ruminococcus gnavus</name>
    <dbReference type="NCBI Taxonomy" id="33038"/>
    <lineage>
        <taxon>Bacteria</taxon>
        <taxon>Bacillati</taxon>
        <taxon>Bacillota</taxon>
        <taxon>Clostridia</taxon>
        <taxon>Lachnospirales</taxon>
        <taxon>Lachnospiraceae</taxon>
        <taxon>Mediterraneibacter</taxon>
    </lineage>
</organism>
<dbReference type="Gene3D" id="1.10.10.10">
    <property type="entry name" value="Winged helix-like DNA-binding domain superfamily/Winged helix DNA-binding domain"/>
    <property type="match status" value="1"/>
</dbReference>
<keyword evidence="9" id="KW-0862">Zinc</keyword>
<evidence type="ECO:0000313" key="23">
    <source>
        <dbReference type="EMBL" id="NSI19655.1"/>
    </source>
</evidence>
<evidence type="ECO:0000313" key="29">
    <source>
        <dbReference type="Proteomes" id="UP000283981"/>
    </source>
</evidence>
<dbReference type="Proteomes" id="UP001149331">
    <property type="component" value="Unassembled WGS sequence"/>
</dbReference>
<dbReference type="InterPro" id="IPR018982">
    <property type="entry name" value="RQC_domain"/>
</dbReference>
<dbReference type="EMBL" id="QRLN01000010">
    <property type="protein sequence ID" value="RHJ11613.1"/>
    <property type="molecule type" value="Genomic_DNA"/>
</dbReference>
<keyword evidence="13" id="KW-0234">DNA repair</keyword>
<dbReference type="Proteomes" id="UP001211731">
    <property type="component" value="Unassembled WGS sequence"/>
</dbReference>
<evidence type="ECO:0000256" key="16">
    <source>
        <dbReference type="NCBIfam" id="TIGR01389"/>
    </source>
</evidence>
<dbReference type="GO" id="GO:0016787">
    <property type="term" value="F:hydrolase activity"/>
    <property type="evidence" value="ECO:0007669"/>
    <property type="project" value="UniProtKB-KW"/>
</dbReference>
<dbReference type="InterPro" id="IPR036390">
    <property type="entry name" value="WH_DNA-bd_sf"/>
</dbReference>
<dbReference type="PROSITE" id="PS51192">
    <property type="entry name" value="HELICASE_ATP_BIND_1"/>
    <property type="match status" value="1"/>
</dbReference>